<evidence type="ECO:0000313" key="1">
    <source>
        <dbReference type="EMBL" id="QHT78235.1"/>
    </source>
</evidence>
<accession>A0A6C0HDL5</accession>
<dbReference type="EMBL" id="MN739930">
    <property type="protein sequence ID" value="QHT78235.1"/>
    <property type="molecule type" value="Genomic_DNA"/>
</dbReference>
<dbReference type="AlphaFoldDB" id="A0A6C0HDL5"/>
<sequence>MSVEQVKALKEARRASVRSSFESAKAANHNRYLEGDPHATTEYVWANQVTDATNIVSLLTTTGAVLLGITKQPQVGMTGLLHYIPYLLCTHENDDIVVAPKNVCILTGMSNVAWETDTKRDFPDCFQSQIFHHGKLRDALPILRRIAQEGGCVIIDEIQNGAKENQVLHQVLIESGLLNMAVLETKNVKIVTASATMIKHIHTASQWGGKFTLYKMTIPENYLGYEKLKQIGVLREWKNMNSLDKTREWFNEIETHYDGEFRVHLVRSNAKMSANIQQCVLERGFGLIEHNSKDRLTPEQNTMLFHDPLNRHWIILVKGFWRAANRIATKHKFRVGSVHEQCVKRVDNDVQAQGLPGRMLGYPDYPEGHKIGPYYTSLKAIDQYIAFADEPESQENAYQCAGYTRTEEGVVRCREKNITSAHNIANLQATDGIRNPLFKMKTKRFSVFQNKDWAKAYAAALGYQWNEDIITQTLPESNGFIVVGLNGPRQVHTVYEVVNKVKTAYGIGQDGSRTWRTCLVGYMEKEVIESAMYVVVIRPNDFEDEERMATINAQFVGKRIKLDKYNSGVFTQL</sequence>
<reference evidence="1" key="1">
    <citation type="journal article" date="2020" name="Nature">
        <title>Giant virus diversity and host interactions through global metagenomics.</title>
        <authorList>
            <person name="Schulz F."/>
            <person name="Roux S."/>
            <person name="Paez-Espino D."/>
            <person name="Jungbluth S."/>
            <person name="Walsh D.A."/>
            <person name="Denef V.J."/>
            <person name="McMahon K.D."/>
            <person name="Konstantinidis K.T."/>
            <person name="Eloe-Fadrosh E.A."/>
            <person name="Kyrpides N.C."/>
            <person name="Woyke T."/>
        </authorList>
    </citation>
    <scope>NUCLEOTIDE SEQUENCE</scope>
    <source>
        <strain evidence="1">GVMAG-M-3300023179-91</strain>
    </source>
</reference>
<protein>
    <submittedName>
        <fullName evidence="1">Uncharacterized protein</fullName>
    </submittedName>
</protein>
<proteinExistence type="predicted"/>
<name>A0A6C0HDL5_9ZZZZ</name>
<organism evidence="1">
    <name type="scientific">viral metagenome</name>
    <dbReference type="NCBI Taxonomy" id="1070528"/>
    <lineage>
        <taxon>unclassified sequences</taxon>
        <taxon>metagenomes</taxon>
        <taxon>organismal metagenomes</taxon>
    </lineage>
</organism>